<dbReference type="Proteomes" id="UP000541810">
    <property type="component" value="Unassembled WGS sequence"/>
</dbReference>
<organism evidence="1 2">
    <name type="scientific">Algisphaera agarilytica</name>
    <dbReference type="NCBI Taxonomy" id="1385975"/>
    <lineage>
        <taxon>Bacteria</taxon>
        <taxon>Pseudomonadati</taxon>
        <taxon>Planctomycetota</taxon>
        <taxon>Phycisphaerae</taxon>
        <taxon>Phycisphaerales</taxon>
        <taxon>Phycisphaeraceae</taxon>
        <taxon>Algisphaera</taxon>
    </lineage>
</organism>
<evidence type="ECO:0000313" key="2">
    <source>
        <dbReference type="Proteomes" id="UP000541810"/>
    </source>
</evidence>
<dbReference type="GO" id="GO:0003676">
    <property type="term" value="F:nucleic acid binding"/>
    <property type="evidence" value="ECO:0007669"/>
    <property type="project" value="InterPro"/>
</dbReference>
<proteinExistence type="predicted"/>
<evidence type="ECO:0000313" key="1">
    <source>
        <dbReference type="EMBL" id="MBB6429101.1"/>
    </source>
</evidence>
<name>A0A7X0H4G3_9BACT</name>
<dbReference type="InterPro" id="IPR015947">
    <property type="entry name" value="PUA-like_sf"/>
</dbReference>
<dbReference type="AlphaFoldDB" id="A0A7X0H4G3"/>
<dbReference type="Gene3D" id="3.40.1350.10">
    <property type="match status" value="1"/>
</dbReference>
<reference evidence="1 2" key="1">
    <citation type="submission" date="2020-08" db="EMBL/GenBank/DDBJ databases">
        <title>Genomic Encyclopedia of Type Strains, Phase IV (KMG-IV): sequencing the most valuable type-strain genomes for metagenomic binning, comparative biology and taxonomic classification.</title>
        <authorList>
            <person name="Goeker M."/>
        </authorList>
    </citation>
    <scope>NUCLEOTIDE SEQUENCE [LARGE SCALE GENOMIC DNA]</scope>
    <source>
        <strain evidence="1 2">DSM 103725</strain>
    </source>
</reference>
<gene>
    <name evidence="1" type="ORF">HNQ40_000907</name>
</gene>
<dbReference type="SUPFAM" id="SSF88697">
    <property type="entry name" value="PUA domain-like"/>
    <property type="match status" value="1"/>
</dbReference>
<evidence type="ECO:0008006" key="3">
    <source>
        <dbReference type="Google" id="ProtNLM"/>
    </source>
</evidence>
<keyword evidence="2" id="KW-1185">Reference proteome</keyword>
<comment type="caution">
    <text evidence="1">The sequence shown here is derived from an EMBL/GenBank/DDBJ whole genome shotgun (WGS) entry which is preliminary data.</text>
</comment>
<dbReference type="RefSeq" id="WP_184676700.1">
    <property type="nucleotide sequence ID" value="NZ_JACHGY010000001.1"/>
</dbReference>
<dbReference type="InterPro" id="IPR011856">
    <property type="entry name" value="tRNA_endonuc-like_dom_sf"/>
</dbReference>
<protein>
    <recommendedName>
        <fullName evidence="3">EVE domain-containing protein</fullName>
    </recommendedName>
</protein>
<dbReference type="EMBL" id="JACHGY010000001">
    <property type="protein sequence ID" value="MBB6429101.1"/>
    <property type="molecule type" value="Genomic_DNA"/>
</dbReference>
<accession>A0A7X0H4G3</accession>
<sequence>MPLFRLDSDQLTTLPVTNFAQEGVSERYDLQRLLREQIDVLLPDALVLTDEFADWDDSRRRIDLLALDTEARLVVIELKRTTNDGQLDLQAIRYAAMASTMTFDQAVAAYAKYSGSTSTEAEQVLLDFLDWDGPQEEFFGQEVRIVLVAPDFHKEVTTSVIWLNQRDLDITCVRIRPHRQGDELILDVQRIIPLPEAGDFLVRAKDKSRGVRRATRGGGWIDGEGYWFVNVGESPTNSRCWEDCQRYGFMQAGGGPKWIRQISRLQPGDKIMAYLSRHGYVGVGEVVSEAVMQRDFVSPVKSKRLLELPLEKAPMKEHLHDPDRCDWCIGVNWVAVVPREEALRLKARRQTVCKLHDHALVEGILSHFTPPEVIHGSTPKRP</sequence>